<protein>
    <recommendedName>
        <fullName evidence="4">Secreted protein</fullName>
    </recommendedName>
</protein>
<dbReference type="AlphaFoldDB" id="A0A368GMQ5"/>
<accession>A0A368GMQ5</accession>
<organism evidence="2 3">
    <name type="scientific">Ancylostoma caninum</name>
    <name type="common">Dog hookworm</name>
    <dbReference type="NCBI Taxonomy" id="29170"/>
    <lineage>
        <taxon>Eukaryota</taxon>
        <taxon>Metazoa</taxon>
        <taxon>Ecdysozoa</taxon>
        <taxon>Nematoda</taxon>
        <taxon>Chromadorea</taxon>
        <taxon>Rhabditida</taxon>
        <taxon>Rhabditina</taxon>
        <taxon>Rhabditomorpha</taxon>
        <taxon>Strongyloidea</taxon>
        <taxon>Ancylostomatidae</taxon>
        <taxon>Ancylostomatinae</taxon>
        <taxon>Ancylostoma</taxon>
    </lineage>
</organism>
<evidence type="ECO:0000313" key="2">
    <source>
        <dbReference type="EMBL" id="RCN45614.1"/>
    </source>
</evidence>
<comment type="caution">
    <text evidence="2">The sequence shown here is derived from an EMBL/GenBank/DDBJ whole genome shotgun (WGS) entry which is preliminary data.</text>
</comment>
<keyword evidence="3" id="KW-1185">Reference proteome</keyword>
<gene>
    <name evidence="2" type="ORF">ANCCAN_08352</name>
</gene>
<feature type="chain" id="PRO_5017008797" description="Secreted protein" evidence="1">
    <location>
        <begin position="17"/>
        <end position="159"/>
    </location>
</feature>
<dbReference type="Proteomes" id="UP000252519">
    <property type="component" value="Unassembled WGS sequence"/>
</dbReference>
<dbReference type="EMBL" id="JOJR01000097">
    <property type="protein sequence ID" value="RCN45614.1"/>
    <property type="molecule type" value="Genomic_DNA"/>
</dbReference>
<evidence type="ECO:0000313" key="3">
    <source>
        <dbReference type="Proteomes" id="UP000252519"/>
    </source>
</evidence>
<name>A0A368GMQ5_ANCCA</name>
<evidence type="ECO:0000256" key="1">
    <source>
        <dbReference type="SAM" id="SignalP"/>
    </source>
</evidence>
<proteinExistence type="predicted"/>
<evidence type="ECO:0008006" key="4">
    <source>
        <dbReference type="Google" id="ProtNLM"/>
    </source>
</evidence>
<sequence>MFVTALVLFLFEATYAYTIGTGALPGGCATCEVQVGVWSEWSEWTPCSMLMGGGLLILCHSHASAPVRPYLVLVDRLVNLDPALRCTTHSHRHNLTGVNGVHGVDAARLAVVVRRSAPEYVSMFAQAANVSDQQRRFKAVTCSHAVFGARYAFTHSVNQ</sequence>
<feature type="signal peptide" evidence="1">
    <location>
        <begin position="1"/>
        <end position="16"/>
    </location>
</feature>
<keyword evidence="1" id="KW-0732">Signal</keyword>
<reference evidence="2 3" key="1">
    <citation type="submission" date="2014-10" db="EMBL/GenBank/DDBJ databases">
        <title>Draft genome of the hookworm Ancylostoma caninum.</title>
        <authorList>
            <person name="Mitreva M."/>
        </authorList>
    </citation>
    <scope>NUCLEOTIDE SEQUENCE [LARGE SCALE GENOMIC DNA]</scope>
    <source>
        <strain evidence="2 3">Baltimore</strain>
    </source>
</reference>
<dbReference type="OrthoDB" id="5868789at2759"/>